<dbReference type="InterPro" id="IPR044808">
    <property type="entry name" value="ERF_plant"/>
</dbReference>
<evidence type="ECO:0000256" key="1">
    <source>
        <dbReference type="ARBA" id="ARBA00004123"/>
    </source>
</evidence>
<sequence length="307" mass="34061">MIRRRTVSLAVTARGKTAARGVHRFARPIEEGSCELPRRPGIHSRAAYEFPAPLPYLSARATRLRSSPLSPHLLYHPISPPFFTGSLVPTAQLHISALLYLLTYSMCGGAIISDFIPERDHRGGGKRGPSTADFWTHAAATEFDDPTDHHYFYPDDLTGAGACTFPPEHQGTCRVRAAEEPSRKRERKTMYRGIRRRPWGKWAAEIRDPAKGARVWLGTFATAEGAARAYDRAARRIRGTKAKVNFPNEDPPLDLDDYDLLNGGYNVAAFFHQPFMADGAAPATSAPEVAYVPQLWSFDSINTQVPM</sequence>
<dbReference type="CDD" id="cd00018">
    <property type="entry name" value="AP2"/>
    <property type="match status" value="1"/>
</dbReference>
<keyword evidence="2" id="KW-0805">Transcription regulation</keyword>
<keyword evidence="5" id="KW-0539">Nucleus</keyword>
<evidence type="ECO:0000256" key="5">
    <source>
        <dbReference type="ARBA" id="ARBA00023242"/>
    </source>
</evidence>
<dbReference type="PRINTS" id="PR00367">
    <property type="entry name" value="ETHRSPELEMNT"/>
</dbReference>
<comment type="subcellular location">
    <subcellularLocation>
        <location evidence="1">Nucleus</location>
    </subcellularLocation>
</comment>
<protein>
    <recommendedName>
        <fullName evidence="6">AP2/ERF domain-containing protein</fullName>
    </recommendedName>
</protein>
<dbReference type="Gramene" id="HORVU.MOREX.r3.2HG0112960.1">
    <property type="protein sequence ID" value="HORVU.MOREX.r3.2HG0112960.1.CDS1"/>
    <property type="gene ID" value="HORVU.MOREX.r3.2HG0112960"/>
</dbReference>
<gene>
    <name evidence="7" type="primary">LOC123424739</name>
</gene>
<evidence type="ECO:0000313" key="7">
    <source>
        <dbReference type="EnsemblPlants" id="HORVU.MOREX.r3.2HG0112960.1.CDS1"/>
    </source>
</evidence>
<dbReference type="SMART" id="SM00380">
    <property type="entry name" value="AP2"/>
    <property type="match status" value="1"/>
</dbReference>
<dbReference type="GO" id="GO:0009873">
    <property type="term" value="P:ethylene-activated signaling pathway"/>
    <property type="evidence" value="ECO:0007669"/>
    <property type="project" value="InterPro"/>
</dbReference>
<dbReference type="PANTHER" id="PTHR31190">
    <property type="entry name" value="DNA-BINDING DOMAIN"/>
    <property type="match status" value="1"/>
</dbReference>
<dbReference type="InterPro" id="IPR001471">
    <property type="entry name" value="AP2/ERF_dom"/>
</dbReference>
<keyword evidence="4" id="KW-0804">Transcription</keyword>
<dbReference type="KEGG" id="hvg:123424739"/>
<dbReference type="Proteomes" id="UP000011116">
    <property type="component" value="Chromosome 2H"/>
</dbReference>
<evidence type="ECO:0000256" key="3">
    <source>
        <dbReference type="ARBA" id="ARBA00023125"/>
    </source>
</evidence>
<proteinExistence type="predicted"/>
<feature type="domain" description="AP2/ERF" evidence="6">
    <location>
        <begin position="190"/>
        <end position="247"/>
    </location>
</feature>
<dbReference type="OrthoDB" id="1930411at2759"/>
<reference evidence="7" key="2">
    <citation type="submission" date="2020-10" db="EMBL/GenBank/DDBJ databases">
        <authorList>
            <person name="Scholz U."/>
            <person name="Mascher M."/>
            <person name="Fiebig A."/>
        </authorList>
    </citation>
    <scope>NUCLEOTIDE SEQUENCE [LARGE SCALE GENOMIC DNA]</scope>
    <source>
        <strain evidence="7">cv. Morex</strain>
    </source>
</reference>
<dbReference type="SMR" id="A0A8I6WXC4"/>
<evidence type="ECO:0000256" key="4">
    <source>
        <dbReference type="ARBA" id="ARBA00023163"/>
    </source>
</evidence>
<organism evidence="7 8">
    <name type="scientific">Hordeum vulgare subsp. vulgare</name>
    <name type="common">Domesticated barley</name>
    <dbReference type="NCBI Taxonomy" id="112509"/>
    <lineage>
        <taxon>Eukaryota</taxon>
        <taxon>Viridiplantae</taxon>
        <taxon>Streptophyta</taxon>
        <taxon>Embryophyta</taxon>
        <taxon>Tracheophyta</taxon>
        <taxon>Spermatophyta</taxon>
        <taxon>Magnoliopsida</taxon>
        <taxon>Liliopsida</taxon>
        <taxon>Poales</taxon>
        <taxon>Poaceae</taxon>
        <taxon>BOP clade</taxon>
        <taxon>Pooideae</taxon>
        <taxon>Triticodae</taxon>
        <taxon>Triticeae</taxon>
        <taxon>Hordeinae</taxon>
        <taxon>Hordeum</taxon>
    </lineage>
</organism>
<dbReference type="SUPFAM" id="SSF54171">
    <property type="entry name" value="DNA-binding domain"/>
    <property type="match status" value="1"/>
</dbReference>
<dbReference type="PANTHER" id="PTHR31190:SF322">
    <property type="entry name" value="OS07G0674800 PROTEIN"/>
    <property type="match status" value="1"/>
</dbReference>
<dbReference type="GO" id="GO:0003677">
    <property type="term" value="F:DNA binding"/>
    <property type="evidence" value="ECO:0007669"/>
    <property type="project" value="UniProtKB-KW"/>
</dbReference>
<dbReference type="PROSITE" id="PS51032">
    <property type="entry name" value="AP2_ERF"/>
    <property type="match status" value="1"/>
</dbReference>
<dbReference type="RefSeq" id="XP_044964349.1">
    <property type="nucleotide sequence ID" value="XM_045108414.1"/>
</dbReference>
<evidence type="ECO:0000259" key="6">
    <source>
        <dbReference type="PROSITE" id="PS51032"/>
    </source>
</evidence>
<dbReference type="GO" id="GO:0005634">
    <property type="term" value="C:nucleus"/>
    <property type="evidence" value="ECO:0007669"/>
    <property type="project" value="UniProtKB-SubCell"/>
</dbReference>
<accession>A0A8I6WXC4</accession>
<dbReference type="GeneID" id="123424739"/>
<dbReference type="GO" id="GO:0003700">
    <property type="term" value="F:DNA-binding transcription factor activity"/>
    <property type="evidence" value="ECO:0007669"/>
    <property type="project" value="InterPro"/>
</dbReference>
<dbReference type="FunFam" id="3.30.730.10:FF:000001">
    <property type="entry name" value="Ethylene-responsive transcription factor 2"/>
    <property type="match status" value="1"/>
</dbReference>
<evidence type="ECO:0000256" key="2">
    <source>
        <dbReference type="ARBA" id="ARBA00023015"/>
    </source>
</evidence>
<dbReference type="AlphaFoldDB" id="A0A8I6WXC4"/>
<dbReference type="EnsemblPlants" id="HORVU.MOREX.r3.2HG0112960.1">
    <property type="protein sequence ID" value="HORVU.MOREX.r3.2HG0112960.1.CDS1"/>
    <property type="gene ID" value="HORVU.MOREX.r3.2HG0112960"/>
</dbReference>
<dbReference type="InterPro" id="IPR036955">
    <property type="entry name" value="AP2/ERF_dom_sf"/>
</dbReference>
<keyword evidence="8" id="KW-1185">Reference proteome</keyword>
<dbReference type="Gramene" id="HORVU.MOREX.r2.2HG0092780.1">
    <property type="protein sequence ID" value="HORVU.MOREX.r2.2HG0092780.1.CDS.1"/>
    <property type="gene ID" value="HORVU.MOREX.r2.2HG0092780"/>
</dbReference>
<dbReference type="Pfam" id="PF00847">
    <property type="entry name" value="AP2"/>
    <property type="match status" value="1"/>
</dbReference>
<dbReference type="InterPro" id="IPR016177">
    <property type="entry name" value="DNA-bd_dom_sf"/>
</dbReference>
<reference evidence="7" key="3">
    <citation type="submission" date="2022-01" db="UniProtKB">
        <authorList>
            <consortium name="EnsemblPlants"/>
        </authorList>
    </citation>
    <scope>IDENTIFICATION</scope>
    <source>
        <strain evidence="7">subsp. vulgare</strain>
    </source>
</reference>
<evidence type="ECO:0000313" key="8">
    <source>
        <dbReference type="Proteomes" id="UP000011116"/>
    </source>
</evidence>
<dbReference type="Gene3D" id="3.30.730.10">
    <property type="entry name" value="AP2/ERF domain"/>
    <property type="match status" value="1"/>
</dbReference>
<keyword evidence="3" id="KW-0238">DNA-binding</keyword>
<name>A0A8I6WXC4_HORVV</name>
<reference evidence="8" key="1">
    <citation type="journal article" date="2012" name="Nature">
        <title>A physical, genetic and functional sequence assembly of the barley genome.</title>
        <authorList>
            <consortium name="The International Barley Genome Sequencing Consortium"/>
            <person name="Mayer K.F."/>
            <person name="Waugh R."/>
            <person name="Brown J.W."/>
            <person name="Schulman A."/>
            <person name="Langridge P."/>
            <person name="Platzer M."/>
            <person name="Fincher G.B."/>
            <person name="Muehlbauer G.J."/>
            <person name="Sato K."/>
            <person name="Close T.J."/>
            <person name="Wise R.P."/>
            <person name="Stein N."/>
        </authorList>
    </citation>
    <scope>NUCLEOTIDE SEQUENCE [LARGE SCALE GENOMIC DNA]</scope>
    <source>
        <strain evidence="8">cv. Morex</strain>
    </source>
</reference>